<sequence>MPHARKAKESLRSSRQEQDPHDMECCASASLASDPVEEKEPETPANVREAVAVDETHHKTVHERLRNLRELDSTTKVPFILIELTGEGDGEGEIEVTGKDEYGVYEALNNFFVQTWGCDPLDPGDETEDTKVPFCSAQYRWPGYSVKGDDGLNNQGLMTMRLIDFMCGNLSWTLAVVNGGNVGENRAPHPMNLVAPHLLVEVRSAGFIEVCADLDEENSGILGSLDGYFADRFKASLIEGHEDFCDRYYEAGEGIFKGSGGSLDSNFGLLCTDVCDVITTHEGWSLVACNTGNYGADGRFSEQQMIFRRDYHPLGDSKYLQVILNALGNIEVNGQHVREIHSKLDGFFRGKWKCERAGHFREGDTLCRRYTWDVSELNMLRATADVVTFFELQGWLLCNRLGPEFLAQVRLSSEPFSAIPQPRERHEPVQNGRRSCGGRLPGQHRLRGLRGAVGSPCTARRLAVAFRARAARRAETKPAEKSKYVETVADQRLFEQVYLQYTSEYLKGPLYWHPDKLQGWLPDYPGTPMIKEGKYTSHVIGNLKAFSSNELAFLSMLFFGVGLYGNLQFNFYDPQWAKVDAGGFFNVSYIVESFLLPISFFMHIACYIQRQNGK</sequence>
<feature type="transmembrane region" description="Helical" evidence="2">
    <location>
        <begin position="551"/>
        <end position="569"/>
    </location>
</feature>
<comment type="caution">
    <text evidence="3">The sequence shown here is derived from an EMBL/GenBank/DDBJ whole genome shotgun (WGS) entry which is preliminary data.</text>
</comment>
<evidence type="ECO:0000313" key="4">
    <source>
        <dbReference type="Proteomes" id="UP000186817"/>
    </source>
</evidence>
<feature type="region of interest" description="Disordered" evidence="1">
    <location>
        <begin position="1"/>
        <end position="43"/>
    </location>
</feature>
<reference evidence="3 4" key="1">
    <citation type="submission" date="2016-02" db="EMBL/GenBank/DDBJ databases">
        <title>Genome analysis of coral dinoflagellate symbionts highlights evolutionary adaptations to a symbiotic lifestyle.</title>
        <authorList>
            <person name="Aranda M."/>
            <person name="Li Y."/>
            <person name="Liew Y.J."/>
            <person name="Baumgarten S."/>
            <person name="Simakov O."/>
            <person name="Wilson M."/>
            <person name="Piel J."/>
            <person name="Ashoor H."/>
            <person name="Bougouffa S."/>
            <person name="Bajic V.B."/>
            <person name="Ryu T."/>
            <person name="Ravasi T."/>
            <person name="Bayer T."/>
            <person name="Micklem G."/>
            <person name="Kim H."/>
            <person name="Bhak J."/>
            <person name="Lajeunesse T.C."/>
            <person name="Voolstra C.R."/>
        </authorList>
    </citation>
    <scope>NUCLEOTIDE SEQUENCE [LARGE SCALE GENOMIC DNA]</scope>
    <source>
        <strain evidence="3 4">CCMP2467</strain>
    </source>
</reference>
<keyword evidence="2" id="KW-1133">Transmembrane helix</keyword>
<evidence type="ECO:0000256" key="1">
    <source>
        <dbReference type="SAM" id="MobiDB-lite"/>
    </source>
</evidence>
<evidence type="ECO:0000313" key="3">
    <source>
        <dbReference type="EMBL" id="OLP90056.1"/>
    </source>
</evidence>
<dbReference type="EMBL" id="LSRX01000730">
    <property type="protein sequence ID" value="OLP90056.1"/>
    <property type="molecule type" value="Genomic_DNA"/>
</dbReference>
<accession>A0A1Q9D4K3</accession>
<keyword evidence="2" id="KW-0472">Membrane</keyword>
<feature type="transmembrane region" description="Helical" evidence="2">
    <location>
        <begin position="589"/>
        <end position="608"/>
    </location>
</feature>
<evidence type="ECO:0000256" key="2">
    <source>
        <dbReference type="SAM" id="Phobius"/>
    </source>
</evidence>
<feature type="compositionally biased region" description="Basic and acidic residues" evidence="1">
    <location>
        <begin position="7"/>
        <end position="24"/>
    </location>
</feature>
<gene>
    <name evidence="3" type="ORF">AK812_SmicGene28425</name>
</gene>
<dbReference type="Proteomes" id="UP000186817">
    <property type="component" value="Unassembled WGS sequence"/>
</dbReference>
<dbReference type="OrthoDB" id="415262at2759"/>
<organism evidence="3 4">
    <name type="scientific">Symbiodinium microadriaticum</name>
    <name type="common">Dinoflagellate</name>
    <name type="synonym">Zooxanthella microadriatica</name>
    <dbReference type="NCBI Taxonomy" id="2951"/>
    <lineage>
        <taxon>Eukaryota</taxon>
        <taxon>Sar</taxon>
        <taxon>Alveolata</taxon>
        <taxon>Dinophyceae</taxon>
        <taxon>Suessiales</taxon>
        <taxon>Symbiodiniaceae</taxon>
        <taxon>Symbiodinium</taxon>
    </lineage>
</organism>
<keyword evidence="2" id="KW-0812">Transmembrane</keyword>
<feature type="region of interest" description="Disordered" evidence="1">
    <location>
        <begin position="419"/>
        <end position="441"/>
    </location>
</feature>
<proteinExistence type="predicted"/>
<protein>
    <submittedName>
        <fullName evidence="3">Uncharacterized protein</fullName>
    </submittedName>
</protein>
<name>A0A1Q9D4K3_SYMMI</name>
<keyword evidence="4" id="KW-1185">Reference proteome</keyword>
<dbReference type="AlphaFoldDB" id="A0A1Q9D4K3"/>